<dbReference type="PANTHER" id="PTHR39206:SF1">
    <property type="entry name" value="SLL8004 PROTEIN"/>
    <property type="match status" value="1"/>
</dbReference>
<protein>
    <recommendedName>
        <fullName evidence="4">UDP-N-acetylglucosamine kinase</fullName>
    </recommendedName>
</protein>
<dbReference type="STRING" id="1166018.FAES_4862"/>
<keyword evidence="1" id="KW-0175">Coiled coil</keyword>
<name>I0KFF8_9BACT</name>
<dbReference type="RefSeq" id="WP_015333960.1">
    <property type="nucleotide sequence ID" value="NC_020054.1"/>
</dbReference>
<evidence type="ECO:0000313" key="2">
    <source>
        <dbReference type="EMBL" id="CCH02861.1"/>
    </source>
</evidence>
<accession>I0KFF8</accession>
<dbReference type="Gene3D" id="3.40.50.300">
    <property type="entry name" value="P-loop containing nucleotide triphosphate hydrolases"/>
    <property type="match status" value="1"/>
</dbReference>
<evidence type="ECO:0008006" key="4">
    <source>
        <dbReference type="Google" id="ProtNLM"/>
    </source>
</evidence>
<dbReference type="eggNOG" id="COG4185">
    <property type="taxonomic scope" value="Bacteria"/>
</dbReference>
<dbReference type="SUPFAM" id="SSF52540">
    <property type="entry name" value="P-loop containing nucleoside triphosphate hydrolases"/>
    <property type="match status" value="1"/>
</dbReference>
<dbReference type="PANTHER" id="PTHR39206">
    <property type="entry name" value="SLL8004 PROTEIN"/>
    <property type="match status" value="1"/>
</dbReference>
<evidence type="ECO:0000313" key="3">
    <source>
        <dbReference type="Proteomes" id="UP000011058"/>
    </source>
</evidence>
<dbReference type="InterPro" id="IPR027417">
    <property type="entry name" value="P-loop_NTPase"/>
</dbReference>
<organism evidence="2 3">
    <name type="scientific">Fibrella aestuarina BUZ 2</name>
    <dbReference type="NCBI Taxonomy" id="1166018"/>
    <lineage>
        <taxon>Bacteria</taxon>
        <taxon>Pseudomonadati</taxon>
        <taxon>Bacteroidota</taxon>
        <taxon>Cytophagia</taxon>
        <taxon>Cytophagales</taxon>
        <taxon>Spirosomataceae</taxon>
        <taxon>Fibrella</taxon>
    </lineage>
</organism>
<dbReference type="EMBL" id="HE796683">
    <property type="protein sequence ID" value="CCH02861.1"/>
    <property type="molecule type" value="Genomic_DNA"/>
</dbReference>
<dbReference type="HOGENOM" id="CLU_094497_0_0_10"/>
<evidence type="ECO:0000256" key="1">
    <source>
        <dbReference type="SAM" id="Coils"/>
    </source>
</evidence>
<dbReference type="Proteomes" id="UP000011058">
    <property type="component" value="Chromosome"/>
</dbReference>
<dbReference type="Pfam" id="PF13671">
    <property type="entry name" value="AAA_33"/>
    <property type="match status" value="1"/>
</dbReference>
<feature type="coiled-coil region" evidence="1">
    <location>
        <begin position="36"/>
        <end position="63"/>
    </location>
</feature>
<sequence length="230" mass="26120">MKPFFYVVAGPNGVGKSTASFQYLPAGVELINSDDIARQIRQQQTHQEVIQRLTNEAAQARIQQHLSKREPFAVETNLHDAETWQYFKALQQTGYEFRLLFICLDDLPILYQRVINRHVQGGHFVRDDVIRGRYAAGLSLLNHFFATPDNLTLLDASDQLQVVYQRIDGEVTIQQTPQPNWVLLNLADHMTNAGSDATLPATPASIDEIRARYQQQMGKNRPDLPDSPIH</sequence>
<gene>
    <name evidence="2" type="ORF">FAES_4862</name>
</gene>
<keyword evidence="3" id="KW-1185">Reference proteome</keyword>
<dbReference type="OrthoDB" id="9791543at2"/>
<dbReference type="KEGG" id="fae:FAES_4862"/>
<reference evidence="2 3" key="1">
    <citation type="journal article" date="2012" name="J. Bacteriol.">
        <title>Genome Sequence of Fibrella aestuarina BUZ 2T, a Filamentous Marine Bacterium.</title>
        <authorList>
            <person name="Filippini M."/>
            <person name="Qi W."/>
            <person name="Blom J."/>
            <person name="Goesmann A."/>
            <person name="Smits T.H."/>
            <person name="Bagheri H.C."/>
        </authorList>
    </citation>
    <scope>NUCLEOTIDE SEQUENCE [LARGE SCALE GENOMIC DNA]</scope>
    <source>
        <strain evidence="3">BUZ 2T</strain>
    </source>
</reference>
<dbReference type="AlphaFoldDB" id="I0KFF8"/>
<proteinExistence type="predicted"/>